<feature type="non-terminal residue" evidence="1">
    <location>
        <position position="1"/>
    </location>
</feature>
<name>A0A3B1A442_9ZZZZ</name>
<gene>
    <name evidence="1" type="ORF">MNBD_GAMMA20-2403</name>
</gene>
<dbReference type="GO" id="GO:0006629">
    <property type="term" value="P:lipid metabolic process"/>
    <property type="evidence" value="ECO:0007669"/>
    <property type="project" value="InterPro"/>
</dbReference>
<dbReference type="EMBL" id="UOFU01000016">
    <property type="protein sequence ID" value="VAW92959.1"/>
    <property type="molecule type" value="Genomic_DNA"/>
</dbReference>
<organism evidence="1">
    <name type="scientific">hydrothermal vent metagenome</name>
    <dbReference type="NCBI Taxonomy" id="652676"/>
    <lineage>
        <taxon>unclassified sequences</taxon>
        <taxon>metagenomes</taxon>
        <taxon>ecological metagenomes</taxon>
    </lineage>
</organism>
<dbReference type="GO" id="GO:0008081">
    <property type="term" value="F:phosphoric diester hydrolase activity"/>
    <property type="evidence" value="ECO:0007669"/>
    <property type="project" value="InterPro"/>
</dbReference>
<protein>
    <recommendedName>
        <fullName evidence="2">GP-PDE domain-containing protein</fullName>
    </recommendedName>
</protein>
<proteinExistence type="predicted"/>
<evidence type="ECO:0000313" key="1">
    <source>
        <dbReference type="EMBL" id="VAW92959.1"/>
    </source>
</evidence>
<accession>A0A3B1A442</accession>
<dbReference type="SUPFAM" id="SSF51695">
    <property type="entry name" value="PLC-like phosphodiesterases"/>
    <property type="match status" value="1"/>
</dbReference>
<sequence length="167" mass="19440">ARFFPAPAPLLDDVLEWLSTYPDVRAMVEIKMESLKHFGREAVTCALLKVMAPHRKQCVLISFDDEALHLARKHVAPELGWVLHEYNDKSRQRAERLKPQYLICNERKIQRHETPWPGGWRWMLYDIGDPQQALDWAQRGVDLIETGDICRLLKHPRLAGRACRHGL</sequence>
<reference evidence="1" key="1">
    <citation type="submission" date="2018-06" db="EMBL/GenBank/DDBJ databases">
        <authorList>
            <person name="Zhirakovskaya E."/>
        </authorList>
    </citation>
    <scope>NUCLEOTIDE SEQUENCE</scope>
</reference>
<dbReference type="AlphaFoldDB" id="A0A3B1A442"/>
<dbReference type="InterPro" id="IPR017946">
    <property type="entry name" value="PLC-like_Pdiesterase_TIM-brl"/>
</dbReference>
<dbReference type="Gene3D" id="3.20.20.190">
    <property type="entry name" value="Phosphatidylinositol (PI) phosphodiesterase"/>
    <property type="match status" value="1"/>
</dbReference>
<evidence type="ECO:0008006" key="2">
    <source>
        <dbReference type="Google" id="ProtNLM"/>
    </source>
</evidence>